<organism evidence="3">
    <name type="scientific">marine sediment metagenome</name>
    <dbReference type="NCBI Taxonomy" id="412755"/>
    <lineage>
        <taxon>unclassified sequences</taxon>
        <taxon>metagenomes</taxon>
        <taxon>ecological metagenomes</taxon>
    </lineage>
</organism>
<gene>
    <name evidence="3" type="ORF">LCGC14_0368490</name>
</gene>
<sequence>MPMLPIDQIDWKVIKKAREMPSYFCEKLLGMKPYYYQVEVLDSKSKFKIMLMARQLGKTQTLAFLASHRINMFPDSQVGIIAQNEKRAKEIYNAVRALQRSNILFEESVVRDLQSELVLDNGSRVLFFASGTEGKSIRGATLDLLLKDEGDFIPDAVYSATFPTIAATDGDIILASTPNMKYSMFYNLFIDAWDAKQKYNGMMELDEEDRRKGILSYETPHGRQYGYEAFHYDYTAGLAVINPRTNKPQTSMQLVTMFKNKDYIQYEREFLAWWSEEYGTFITPASLAAAKREEGAHLQTQDKFYVMGLDFGRVHDYTAIVILEMNTDRDSAIVVDTYRVRQNDWSFILAKIFQFASKWAVAEMVYDANNLGDLAGTILASQSGQGALFATLPVKMSLQKKTHIYQNMKIAINTGRLMYQSTHVDLMIELTRLLAEETISGMMKIHAPPGDHDDLADALALAASSMAIASIQDTSPINILLAPSTDNYEEYETNFVEDSGFTVDSTFSSGSGDFKPEYGF</sequence>
<evidence type="ECO:0000259" key="2">
    <source>
        <dbReference type="Pfam" id="PF17289"/>
    </source>
</evidence>
<dbReference type="Pfam" id="PF03237">
    <property type="entry name" value="Terminase_6N"/>
    <property type="match status" value="1"/>
</dbReference>
<keyword evidence="1" id="KW-1188">Viral release from host cell</keyword>
<accession>A0A0F9TNW7</accession>
<name>A0A0F9TNW7_9ZZZZ</name>
<protein>
    <recommendedName>
        <fullName evidence="2">Terminase large subunit gp17-like C-terminal domain-containing protein</fullName>
    </recommendedName>
</protein>
<comment type="caution">
    <text evidence="3">The sequence shown here is derived from an EMBL/GenBank/DDBJ whole genome shotgun (WGS) entry which is preliminary data.</text>
</comment>
<dbReference type="AlphaFoldDB" id="A0A0F9TNW7"/>
<dbReference type="InterPro" id="IPR027417">
    <property type="entry name" value="P-loop_NTPase"/>
</dbReference>
<feature type="domain" description="Terminase large subunit gp17-like C-terminal" evidence="2">
    <location>
        <begin position="307"/>
        <end position="463"/>
    </location>
</feature>
<dbReference type="EMBL" id="LAZR01000292">
    <property type="protein sequence ID" value="KKN76652.1"/>
    <property type="molecule type" value="Genomic_DNA"/>
</dbReference>
<dbReference type="Pfam" id="PF17289">
    <property type="entry name" value="Terminase_6C"/>
    <property type="match status" value="1"/>
</dbReference>
<proteinExistence type="predicted"/>
<evidence type="ECO:0000313" key="3">
    <source>
        <dbReference type="EMBL" id="KKN76652.1"/>
    </source>
</evidence>
<dbReference type="Gene3D" id="3.30.420.240">
    <property type="match status" value="1"/>
</dbReference>
<dbReference type="InterPro" id="IPR035421">
    <property type="entry name" value="Terminase_6C"/>
</dbReference>
<dbReference type="Gene3D" id="3.40.50.300">
    <property type="entry name" value="P-loop containing nucleotide triphosphate hydrolases"/>
    <property type="match status" value="1"/>
</dbReference>
<reference evidence="3" key="1">
    <citation type="journal article" date="2015" name="Nature">
        <title>Complex archaea that bridge the gap between prokaryotes and eukaryotes.</title>
        <authorList>
            <person name="Spang A."/>
            <person name="Saw J.H."/>
            <person name="Jorgensen S.L."/>
            <person name="Zaremba-Niedzwiedzka K."/>
            <person name="Martijn J."/>
            <person name="Lind A.E."/>
            <person name="van Eijk R."/>
            <person name="Schleper C."/>
            <person name="Guy L."/>
            <person name="Ettema T.J."/>
        </authorList>
    </citation>
    <scope>NUCLEOTIDE SEQUENCE</scope>
</reference>
<evidence type="ECO:0000256" key="1">
    <source>
        <dbReference type="ARBA" id="ARBA00022612"/>
    </source>
</evidence>